<sequence length="136" mass="14768">MVVLSLSCAAVTGSVRLPPLFLDVDGPLIPFGAEPQRYRTYAAGLDLREADANPLLTRINPEHDEVTDTDRAWVAAHHPGHALLHRVDARLGLTDGDYAALGLWLRQLLGVEEAGQQCMVPARRPESEGPPSGNRE</sequence>
<reference evidence="1 2" key="1">
    <citation type="journal article" date="2018" name="J. Biol. Chem.">
        <title>Discovery of the actinoplanic acid pathway in Streptomyces rapamycinicus reveals a genetically conserved synergism with rapamycin.</title>
        <authorList>
            <person name="Mrak P."/>
            <person name="Krastel P."/>
            <person name="Pivk Lukancic P."/>
            <person name="Tao J."/>
            <person name="Pistorius D."/>
            <person name="Moore C.M."/>
        </authorList>
    </citation>
    <scope>NUCLEOTIDE SEQUENCE [LARGE SCALE GENOMIC DNA]</scope>
    <source>
        <strain evidence="1 2">NRRL 5491</strain>
    </source>
</reference>
<dbReference type="EMBL" id="QYCY01000002">
    <property type="protein sequence ID" value="RLV75934.1"/>
    <property type="molecule type" value="Genomic_DNA"/>
</dbReference>
<proteinExistence type="predicted"/>
<evidence type="ECO:0000313" key="1">
    <source>
        <dbReference type="EMBL" id="RLV75934.1"/>
    </source>
</evidence>
<protein>
    <submittedName>
        <fullName evidence="1">Uncharacterized protein</fullName>
    </submittedName>
</protein>
<organism evidence="1 2">
    <name type="scientific">Streptomyces rapamycinicus (strain ATCC 29253 / DSM 41530 / NRRL 5491 / AYB-994)</name>
    <name type="common">Streptomyces hygroscopicus (strain ATCC 29253)</name>
    <dbReference type="NCBI Taxonomy" id="1343740"/>
    <lineage>
        <taxon>Bacteria</taxon>
        <taxon>Bacillati</taxon>
        <taxon>Actinomycetota</taxon>
        <taxon>Actinomycetes</taxon>
        <taxon>Kitasatosporales</taxon>
        <taxon>Streptomycetaceae</taxon>
        <taxon>Streptomyces</taxon>
        <taxon>Streptomyces violaceusniger group</taxon>
    </lineage>
</organism>
<dbReference type="AlphaFoldDB" id="A0A3L8R8A6"/>
<name>A0A3L8R8A6_STRRN</name>
<evidence type="ECO:0000313" key="2">
    <source>
        <dbReference type="Proteomes" id="UP000281594"/>
    </source>
</evidence>
<dbReference type="STRING" id="1343740.M271_01730"/>
<accession>A0A3L8R8A6</accession>
<comment type="caution">
    <text evidence="1">The sequence shown here is derived from an EMBL/GenBank/DDBJ whole genome shotgun (WGS) entry which is preliminary data.</text>
</comment>
<dbReference type="Proteomes" id="UP000281594">
    <property type="component" value="Unassembled WGS sequence"/>
</dbReference>
<gene>
    <name evidence="1" type="ORF">D3C57_141950</name>
</gene>